<comment type="similarity">
    <text evidence="2 7">Belongs to the PhoU family.</text>
</comment>
<organism evidence="9 10">
    <name type="scientific">Parenemella sanctibonifatiensis</name>
    <dbReference type="NCBI Taxonomy" id="2016505"/>
    <lineage>
        <taxon>Bacteria</taxon>
        <taxon>Bacillati</taxon>
        <taxon>Actinomycetota</taxon>
        <taxon>Actinomycetes</taxon>
        <taxon>Propionibacteriales</taxon>
        <taxon>Propionibacteriaceae</taxon>
        <taxon>Parenemella</taxon>
    </lineage>
</organism>
<keyword evidence="4 7" id="KW-0813">Transport</keyword>
<dbReference type="InterPro" id="IPR038078">
    <property type="entry name" value="PhoU-like_sf"/>
</dbReference>
<dbReference type="PANTHER" id="PTHR42930:SF3">
    <property type="entry name" value="PHOSPHATE-SPECIFIC TRANSPORT SYSTEM ACCESSORY PROTEIN PHOU"/>
    <property type="match status" value="1"/>
</dbReference>
<dbReference type="Pfam" id="PF01895">
    <property type="entry name" value="PhoU"/>
    <property type="match status" value="2"/>
</dbReference>
<feature type="domain" description="PhoU" evidence="8">
    <location>
        <begin position="16"/>
        <end position="103"/>
    </location>
</feature>
<evidence type="ECO:0000256" key="5">
    <source>
        <dbReference type="ARBA" id="ARBA00022490"/>
    </source>
</evidence>
<dbReference type="AlphaFoldDB" id="A0A255EWL1"/>
<keyword evidence="5 7" id="KW-0963">Cytoplasm</keyword>
<dbReference type="SUPFAM" id="SSF109755">
    <property type="entry name" value="PhoU-like"/>
    <property type="match status" value="1"/>
</dbReference>
<evidence type="ECO:0000256" key="3">
    <source>
        <dbReference type="ARBA" id="ARBA00011738"/>
    </source>
</evidence>
<accession>A0A255EWL1</accession>
<evidence type="ECO:0000313" key="9">
    <source>
        <dbReference type="EMBL" id="OYN92513.1"/>
    </source>
</evidence>
<evidence type="ECO:0000256" key="1">
    <source>
        <dbReference type="ARBA" id="ARBA00004496"/>
    </source>
</evidence>
<evidence type="ECO:0000256" key="7">
    <source>
        <dbReference type="PIRNR" id="PIRNR003107"/>
    </source>
</evidence>
<dbReference type="EMBL" id="NMVJ01000001">
    <property type="protein sequence ID" value="OYN92513.1"/>
    <property type="molecule type" value="Genomic_DNA"/>
</dbReference>
<feature type="domain" description="PhoU" evidence="8">
    <location>
        <begin position="122"/>
        <end position="204"/>
    </location>
</feature>
<dbReference type="PIRSF" id="PIRSF003107">
    <property type="entry name" value="PhoU"/>
    <property type="match status" value="1"/>
</dbReference>
<evidence type="ECO:0000259" key="8">
    <source>
        <dbReference type="Pfam" id="PF01895"/>
    </source>
</evidence>
<comment type="function">
    <text evidence="7">Plays a role in the regulation of phosphate uptake.</text>
</comment>
<dbReference type="Gene3D" id="1.20.58.220">
    <property type="entry name" value="Phosphate transport system protein phou homolog 2, domain 2"/>
    <property type="match status" value="1"/>
</dbReference>
<protein>
    <recommendedName>
        <fullName evidence="7">Phosphate-specific transport system accessory protein PhoU</fullName>
    </recommendedName>
</protein>
<dbReference type="GO" id="GO:0005737">
    <property type="term" value="C:cytoplasm"/>
    <property type="evidence" value="ECO:0007669"/>
    <property type="project" value="UniProtKB-SubCell"/>
</dbReference>
<keyword evidence="10" id="KW-1185">Reference proteome</keyword>
<dbReference type="GO" id="GO:0045936">
    <property type="term" value="P:negative regulation of phosphate metabolic process"/>
    <property type="evidence" value="ECO:0007669"/>
    <property type="project" value="InterPro"/>
</dbReference>
<dbReference type="InterPro" id="IPR026022">
    <property type="entry name" value="PhoU_dom"/>
</dbReference>
<dbReference type="RefSeq" id="WP_094452471.1">
    <property type="nucleotide sequence ID" value="NZ_NMVJ01000001.1"/>
</dbReference>
<proteinExistence type="inferred from homology"/>
<keyword evidence="6 7" id="KW-0592">Phosphate transport</keyword>
<dbReference type="FunFam" id="1.20.58.220:FF:000004">
    <property type="entry name" value="Phosphate-specific transport system accessory protein PhoU"/>
    <property type="match status" value="1"/>
</dbReference>
<dbReference type="Proteomes" id="UP000216300">
    <property type="component" value="Unassembled WGS sequence"/>
</dbReference>
<comment type="caution">
    <text evidence="9">The sequence shown here is derived from an EMBL/GenBank/DDBJ whole genome shotgun (WGS) entry which is preliminary data.</text>
</comment>
<dbReference type="OrthoDB" id="9814256at2"/>
<dbReference type="NCBIfam" id="TIGR02135">
    <property type="entry name" value="phoU_full"/>
    <property type="match status" value="1"/>
</dbReference>
<comment type="subcellular location">
    <subcellularLocation>
        <location evidence="1 7">Cytoplasm</location>
    </subcellularLocation>
</comment>
<gene>
    <name evidence="9" type="primary">phoU</name>
    <name evidence="9" type="ORF">CGZ91_03245</name>
</gene>
<evidence type="ECO:0000256" key="6">
    <source>
        <dbReference type="ARBA" id="ARBA00022592"/>
    </source>
</evidence>
<sequence length="217" mass="23717">MRDSYHDRLDLLMADLLEMTDRVRTAVQDATRALAEADVQLAESVISGDQAIDALASEVEQTGFSVLAISSPVAGDLRMVTSGLRVVMALERMGDLAAHIAKIARLRYPDPAVPPRMMDSFLRMAEVAEAMVATAGRTLQDRDADTAAQLDANDEQMDKLRRDQFVEILGDDWDEGVAAAVDVALLGRYYERIADHAVSVGKRVVFLVTGIQPSEQN</sequence>
<name>A0A255EWL1_9ACTN</name>
<dbReference type="GO" id="GO:0006817">
    <property type="term" value="P:phosphate ion transport"/>
    <property type="evidence" value="ECO:0007669"/>
    <property type="project" value="UniProtKB-KW"/>
</dbReference>
<dbReference type="InterPro" id="IPR028366">
    <property type="entry name" value="PhoU"/>
</dbReference>
<reference evidence="9 10" key="1">
    <citation type="submission" date="2017-07" db="EMBL/GenBank/DDBJ databases">
        <title>Draft whole genome sequences of clinical Proprionibacteriaceae strains.</title>
        <authorList>
            <person name="Bernier A.-M."/>
            <person name="Bernard K."/>
            <person name="Domingo M.-C."/>
        </authorList>
    </citation>
    <scope>NUCLEOTIDE SEQUENCE [LARGE SCALE GENOMIC DNA]</scope>
    <source>
        <strain evidence="9 10">NML 150081</strain>
    </source>
</reference>
<evidence type="ECO:0000256" key="2">
    <source>
        <dbReference type="ARBA" id="ARBA00008107"/>
    </source>
</evidence>
<dbReference type="GO" id="GO:0030643">
    <property type="term" value="P:intracellular phosphate ion homeostasis"/>
    <property type="evidence" value="ECO:0007669"/>
    <property type="project" value="InterPro"/>
</dbReference>
<comment type="subunit">
    <text evidence="3 7">Homodimer.</text>
</comment>
<evidence type="ECO:0000256" key="4">
    <source>
        <dbReference type="ARBA" id="ARBA00022448"/>
    </source>
</evidence>
<evidence type="ECO:0000313" key="10">
    <source>
        <dbReference type="Proteomes" id="UP000216300"/>
    </source>
</evidence>
<dbReference type="PANTHER" id="PTHR42930">
    <property type="entry name" value="PHOSPHATE-SPECIFIC TRANSPORT SYSTEM ACCESSORY PROTEIN PHOU"/>
    <property type="match status" value="1"/>
</dbReference>